<feature type="signal peptide" evidence="1">
    <location>
        <begin position="1"/>
        <end position="18"/>
    </location>
</feature>
<gene>
    <name evidence="2" type="ORF">Enr10x_52770</name>
</gene>
<feature type="chain" id="PRO_5021881205" evidence="1">
    <location>
        <begin position="19"/>
        <end position="96"/>
    </location>
</feature>
<accession>A0A517QE69</accession>
<keyword evidence="1" id="KW-0732">Signal</keyword>
<evidence type="ECO:0000313" key="2">
    <source>
        <dbReference type="EMBL" id="QDT29919.1"/>
    </source>
</evidence>
<proteinExistence type="predicted"/>
<name>A0A517QE69_9PLAN</name>
<reference evidence="2 3" key="1">
    <citation type="submission" date="2019-03" db="EMBL/GenBank/DDBJ databases">
        <title>Deep-cultivation of Planctomycetes and their phenomic and genomic characterization uncovers novel biology.</title>
        <authorList>
            <person name="Wiegand S."/>
            <person name="Jogler M."/>
            <person name="Boedeker C."/>
            <person name="Pinto D."/>
            <person name="Vollmers J."/>
            <person name="Rivas-Marin E."/>
            <person name="Kohn T."/>
            <person name="Peeters S.H."/>
            <person name="Heuer A."/>
            <person name="Rast P."/>
            <person name="Oberbeckmann S."/>
            <person name="Bunk B."/>
            <person name="Jeske O."/>
            <person name="Meyerdierks A."/>
            <person name="Storesund J.E."/>
            <person name="Kallscheuer N."/>
            <person name="Luecker S."/>
            <person name="Lage O.M."/>
            <person name="Pohl T."/>
            <person name="Merkel B.J."/>
            <person name="Hornburger P."/>
            <person name="Mueller R.-W."/>
            <person name="Bruemmer F."/>
            <person name="Labrenz M."/>
            <person name="Spormann A.M."/>
            <person name="Op den Camp H."/>
            <person name="Overmann J."/>
            <person name="Amann R."/>
            <person name="Jetten M.S.M."/>
            <person name="Mascher T."/>
            <person name="Medema M.H."/>
            <person name="Devos D.P."/>
            <person name="Kaster A.-K."/>
            <person name="Ovreas L."/>
            <person name="Rohde M."/>
            <person name="Galperin M.Y."/>
            <person name="Jogler C."/>
        </authorList>
    </citation>
    <scope>NUCLEOTIDE SEQUENCE [LARGE SCALE GENOMIC DNA]</scope>
    <source>
        <strain evidence="2 3">Enr10</strain>
    </source>
</reference>
<evidence type="ECO:0000256" key="1">
    <source>
        <dbReference type="SAM" id="SignalP"/>
    </source>
</evidence>
<dbReference type="AlphaFoldDB" id="A0A517QE69"/>
<protein>
    <submittedName>
        <fullName evidence="2">Uncharacterized protein</fullName>
    </submittedName>
</protein>
<organism evidence="2 3">
    <name type="scientific">Gimesia panareensis</name>
    <dbReference type="NCBI Taxonomy" id="2527978"/>
    <lineage>
        <taxon>Bacteria</taxon>
        <taxon>Pseudomonadati</taxon>
        <taxon>Planctomycetota</taxon>
        <taxon>Planctomycetia</taxon>
        <taxon>Planctomycetales</taxon>
        <taxon>Planctomycetaceae</taxon>
        <taxon>Gimesia</taxon>
    </lineage>
</organism>
<dbReference type="Proteomes" id="UP000315647">
    <property type="component" value="Chromosome"/>
</dbReference>
<sequence precursor="true">MKRALTIALLVSSVFLTGAIHTTEARPPAWKRAHRNFHQVERNYRHARRDFRHSYNRYRNRSNRYYRRYNNYSRSPYYGGYRGGYYSPGFGFYYGW</sequence>
<evidence type="ECO:0000313" key="3">
    <source>
        <dbReference type="Proteomes" id="UP000315647"/>
    </source>
</evidence>
<dbReference type="EMBL" id="CP037421">
    <property type="protein sequence ID" value="QDT29919.1"/>
    <property type="molecule type" value="Genomic_DNA"/>
</dbReference>
<keyword evidence="3" id="KW-1185">Reference proteome</keyword>